<dbReference type="GO" id="GO:0017183">
    <property type="term" value="P:protein histidyl modification to diphthamide"/>
    <property type="evidence" value="ECO:0007669"/>
    <property type="project" value="EnsemblFungi"/>
</dbReference>
<dbReference type="Pfam" id="PF13540">
    <property type="entry name" value="RCC1_2"/>
    <property type="match status" value="1"/>
</dbReference>
<dbReference type="eggNOG" id="KOG1426">
    <property type="taxonomic scope" value="Eukaryota"/>
</dbReference>
<reference evidence="2 3" key="1">
    <citation type="journal article" date="2011" name="Proc. Natl. Acad. Sci. U.S.A.">
        <title>Evolutionary erosion of yeast sex chromosomes by mating-type switching accidents.</title>
        <authorList>
            <person name="Gordon J.L."/>
            <person name="Armisen D."/>
            <person name="Proux-Wera E."/>
            <person name="Oheigeartaigh S.S."/>
            <person name="Byrne K.P."/>
            <person name="Wolfe K.H."/>
        </authorList>
    </citation>
    <scope>NUCLEOTIDE SEQUENCE [LARGE SCALE GENOMIC DNA]</scope>
    <source>
        <strain evidence="3">ATCC 22294 / BCRC 22015 / CBS 2517 / CECT 1963 / NBRC 1671 / NRRL Y-8276</strain>
    </source>
</reference>
<dbReference type="Gene3D" id="2.130.10.30">
    <property type="entry name" value="Regulator of chromosome condensation 1/beta-lactamase-inhibitor protein II"/>
    <property type="match status" value="2"/>
</dbReference>
<dbReference type="GO" id="GO:0005737">
    <property type="term" value="C:cytoplasm"/>
    <property type="evidence" value="ECO:0007669"/>
    <property type="project" value="EnsemblFungi"/>
</dbReference>
<dbReference type="GeneID" id="13886618"/>
<dbReference type="SUPFAM" id="SSF50985">
    <property type="entry name" value="RCC1/BLIP-II"/>
    <property type="match status" value="1"/>
</dbReference>
<dbReference type="AlphaFoldDB" id="H2B1C9"/>
<dbReference type="FunCoup" id="H2B1C9">
    <property type="interactions" value="143"/>
</dbReference>
<dbReference type="OrthoDB" id="5370059at2759"/>
<evidence type="ECO:0000256" key="1">
    <source>
        <dbReference type="ARBA" id="ARBA00022737"/>
    </source>
</evidence>
<dbReference type="KEGG" id="kaf:KAFR_0K00740"/>
<dbReference type="HOGENOM" id="CLU_005210_0_0_1"/>
<dbReference type="PANTHER" id="PTHR22870:SF408">
    <property type="entry name" value="OS09G0560450 PROTEIN"/>
    <property type="match status" value="1"/>
</dbReference>
<gene>
    <name evidence="2" type="primary">KAFR0K00740</name>
    <name evidence="2" type="ORF">KAFR_0K00740</name>
</gene>
<dbReference type="InterPro" id="IPR009091">
    <property type="entry name" value="RCC1/BLIP-II"/>
</dbReference>
<dbReference type="Proteomes" id="UP000005220">
    <property type="component" value="Chromosome 11"/>
</dbReference>
<dbReference type="InParanoid" id="H2B1C9"/>
<keyword evidence="3" id="KW-1185">Reference proteome</keyword>
<keyword evidence="1" id="KW-0677">Repeat</keyword>
<accession>H2B1C9</accession>
<dbReference type="STRING" id="1071382.H2B1C9"/>
<evidence type="ECO:0000313" key="3">
    <source>
        <dbReference type="Proteomes" id="UP000005220"/>
    </source>
</evidence>
<dbReference type="RefSeq" id="XP_003959564.1">
    <property type="nucleotide sequence ID" value="XM_003959515.1"/>
</dbReference>
<name>H2B1C9_KAZAF</name>
<evidence type="ECO:0000313" key="2">
    <source>
        <dbReference type="EMBL" id="CCF60429.1"/>
    </source>
</evidence>
<dbReference type="InterPro" id="IPR051210">
    <property type="entry name" value="Ub_ligase/GEF_domain"/>
</dbReference>
<dbReference type="PANTHER" id="PTHR22870">
    <property type="entry name" value="REGULATOR OF CHROMOSOME CONDENSATION"/>
    <property type="match status" value="1"/>
</dbReference>
<sequence length="329" mass="36479">MVVQESLELDGDKKIEKVSCGGNHTVILLQDGRLLSSGDGEMGQVDRAPGLGWKYMETGLLINDVACGWEFTIAIDNNNAVFARGYGPKGELGLGESRVQATTFEKIMDIDEGFHGKLFSSFQNCTLLVQGSKNGSKVYGWGSNLKCQLLEPKCKSVFHPTLIYENNDITIDYVAMGKDFMVLVDIEGQVVDVRGSIPTDFHVNEWKGRKNLKVYCMWSSIHIWCGNKLYSYGFGHFGQLFDKDFKLDNVVDIGMGSEHGIIVMKCASSYKVLCWGWGEHGNCGSLTNDKHKIVNDRSNTTSPLNEILTCKNVPLVYGGCATTWIVTRD</sequence>
<proteinExistence type="predicted"/>
<organism evidence="2 3">
    <name type="scientific">Kazachstania africana (strain ATCC 22294 / BCRC 22015 / CBS 2517 / CECT 1963 / NBRC 1671 / NRRL Y-8276)</name>
    <name type="common">Yeast</name>
    <name type="synonym">Kluyveromyces africanus</name>
    <dbReference type="NCBI Taxonomy" id="1071382"/>
    <lineage>
        <taxon>Eukaryota</taxon>
        <taxon>Fungi</taxon>
        <taxon>Dikarya</taxon>
        <taxon>Ascomycota</taxon>
        <taxon>Saccharomycotina</taxon>
        <taxon>Saccharomycetes</taxon>
        <taxon>Saccharomycetales</taxon>
        <taxon>Saccharomycetaceae</taxon>
        <taxon>Kazachstania</taxon>
    </lineage>
</organism>
<dbReference type="EMBL" id="HE650831">
    <property type="protein sequence ID" value="CCF60429.1"/>
    <property type="molecule type" value="Genomic_DNA"/>
</dbReference>
<protein>
    <submittedName>
        <fullName evidence="2">Uncharacterized protein</fullName>
    </submittedName>
</protein>
<dbReference type="GO" id="GO:0002098">
    <property type="term" value="P:tRNA wobble uridine modification"/>
    <property type="evidence" value="ECO:0007669"/>
    <property type="project" value="EnsemblFungi"/>
</dbReference>